<gene>
    <name evidence="1" type="ORF">AVEN_231224_1</name>
</gene>
<accession>A0A4Y2TEX9</accession>
<proteinExistence type="predicted"/>
<keyword evidence="2" id="KW-1185">Reference proteome</keyword>
<name>A0A4Y2TEX9_ARAVE</name>
<dbReference type="AlphaFoldDB" id="A0A4Y2TEX9"/>
<evidence type="ECO:0000313" key="2">
    <source>
        <dbReference type="Proteomes" id="UP000499080"/>
    </source>
</evidence>
<comment type="caution">
    <text evidence="1">The sequence shown here is derived from an EMBL/GenBank/DDBJ whole genome shotgun (WGS) entry which is preliminary data.</text>
</comment>
<reference evidence="1 2" key="1">
    <citation type="journal article" date="2019" name="Sci. Rep.">
        <title>Orb-weaving spider Araneus ventricosus genome elucidates the spidroin gene catalogue.</title>
        <authorList>
            <person name="Kono N."/>
            <person name="Nakamura H."/>
            <person name="Ohtoshi R."/>
            <person name="Moran D.A.P."/>
            <person name="Shinohara A."/>
            <person name="Yoshida Y."/>
            <person name="Fujiwara M."/>
            <person name="Mori M."/>
            <person name="Tomita M."/>
            <person name="Arakawa K."/>
        </authorList>
    </citation>
    <scope>NUCLEOTIDE SEQUENCE [LARGE SCALE GENOMIC DNA]</scope>
</reference>
<evidence type="ECO:0000313" key="1">
    <source>
        <dbReference type="EMBL" id="GBN98333.1"/>
    </source>
</evidence>
<sequence>MDVETLVCAHDLSNPHPYGLGIRMALKTQMCARDLPSTYLSFGLESRGWTLTLWCGCSHSQSTDSYYSLEYTRMDVAKTLVWYPRPPSTSSSMDFWNPTRGWTLKL</sequence>
<organism evidence="1 2">
    <name type="scientific">Araneus ventricosus</name>
    <name type="common">Orbweaver spider</name>
    <name type="synonym">Epeira ventricosa</name>
    <dbReference type="NCBI Taxonomy" id="182803"/>
    <lineage>
        <taxon>Eukaryota</taxon>
        <taxon>Metazoa</taxon>
        <taxon>Ecdysozoa</taxon>
        <taxon>Arthropoda</taxon>
        <taxon>Chelicerata</taxon>
        <taxon>Arachnida</taxon>
        <taxon>Araneae</taxon>
        <taxon>Araneomorphae</taxon>
        <taxon>Entelegynae</taxon>
        <taxon>Araneoidea</taxon>
        <taxon>Araneidae</taxon>
        <taxon>Araneus</taxon>
    </lineage>
</organism>
<dbReference type="EMBL" id="BGPR01027652">
    <property type="protein sequence ID" value="GBN98333.1"/>
    <property type="molecule type" value="Genomic_DNA"/>
</dbReference>
<protein>
    <submittedName>
        <fullName evidence="1">Uncharacterized protein</fullName>
    </submittedName>
</protein>
<dbReference type="Proteomes" id="UP000499080">
    <property type="component" value="Unassembled WGS sequence"/>
</dbReference>